<evidence type="ECO:0000256" key="5">
    <source>
        <dbReference type="SAM" id="SignalP"/>
    </source>
</evidence>
<dbReference type="SUPFAM" id="SSF51445">
    <property type="entry name" value="(Trans)glycosidases"/>
    <property type="match status" value="1"/>
</dbReference>
<name>A0A7C4VIW5_9DEIN</name>
<dbReference type="Proteomes" id="UP000885759">
    <property type="component" value="Unassembled WGS sequence"/>
</dbReference>
<dbReference type="GO" id="GO:0009986">
    <property type="term" value="C:cell surface"/>
    <property type="evidence" value="ECO:0007669"/>
    <property type="project" value="TreeGrafter"/>
</dbReference>
<dbReference type="InterPro" id="IPR017853">
    <property type="entry name" value="GH"/>
</dbReference>
<dbReference type="Pfam" id="PF00150">
    <property type="entry name" value="Cellulase"/>
    <property type="match status" value="1"/>
</dbReference>
<organism evidence="7">
    <name type="scientific">Oceanithermus profundus</name>
    <dbReference type="NCBI Taxonomy" id="187137"/>
    <lineage>
        <taxon>Bacteria</taxon>
        <taxon>Thermotogati</taxon>
        <taxon>Deinococcota</taxon>
        <taxon>Deinococci</taxon>
        <taxon>Thermales</taxon>
        <taxon>Thermaceae</taxon>
        <taxon>Oceanithermus</taxon>
    </lineage>
</organism>
<feature type="domain" description="Glycoside hydrolase family 5" evidence="6">
    <location>
        <begin position="54"/>
        <end position="262"/>
    </location>
</feature>
<dbReference type="GO" id="GO:0009251">
    <property type="term" value="P:glucan catabolic process"/>
    <property type="evidence" value="ECO:0007669"/>
    <property type="project" value="TreeGrafter"/>
</dbReference>
<dbReference type="GO" id="GO:0008422">
    <property type="term" value="F:beta-glucosidase activity"/>
    <property type="evidence" value="ECO:0007669"/>
    <property type="project" value="TreeGrafter"/>
</dbReference>
<dbReference type="EMBL" id="DRPZ01000006">
    <property type="protein sequence ID" value="HGY08462.1"/>
    <property type="molecule type" value="Genomic_DNA"/>
</dbReference>
<evidence type="ECO:0000256" key="2">
    <source>
        <dbReference type="ARBA" id="ARBA00022801"/>
    </source>
</evidence>
<dbReference type="GO" id="GO:0005576">
    <property type="term" value="C:extracellular region"/>
    <property type="evidence" value="ECO:0007669"/>
    <property type="project" value="TreeGrafter"/>
</dbReference>
<comment type="similarity">
    <text evidence="4">Belongs to the glycosyl hydrolase 5 (cellulase A) family.</text>
</comment>
<dbReference type="Gene3D" id="3.20.20.80">
    <property type="entry name" value="Glycosidases"/>
    <property type="match status" value="1"/>
</dbReference>
<comment type="caution">
    <text evidence="7">The sequence shown here is derived from an EMBL/GenBank/DDBJ whole genome shotgun (WGS) entry which is preliminary data.</text>
</comment>
<dbReference type="InterPro" id="IPR050386">
    <property type="entry name" value="Glycosyl_hydrolase_5"/>
</dbReference>
<accession>A0A7C4VIW5</accession>
<dbReference type="InterPro" id="IPR001547">
    <property type="entry name" value="Glyco_hydro_5"/>
</dbReference>
<gene>
    <name evidence="7" type="ORF">ENK37_00175</name>
</gene>
<dbReference type="PANTHER" id="PTHR31297:SF17">
    <property type="entry name" value="ENDOGLUCANASE"/>
    <property type="match status" value="1"/>
</dbReference>
<keyword evidence="3 4" id="KW-0326">Glycosidase</keyword>
<keyword evidence="2 4" id="KW-0378">Hydrolase</keyword>
<evidence type="ECO:0000259" key="6">
    <source>
        <dbReference type="Pfam" id="PF00150"/>
    </source>
</evidence>
<protein>
    <submittedName>
        <fullName evidence="7">Glycosyl hydrolase family 5</fullName>
    </submittedName>
</protein>
<evidence type="ECO:0000256" key="3">
    <source>
        <dbReference type="ARBA" id="ARBA00023295"/>
    </source>
</evidence>
<evidence type="ECO:0000256" key="4">
    <source>
        <dbReference type="RuleBase" id="RU361153"/>
    </source>
</evidence>
<dbReference type="PANTHER" id="PTHR31297">
    <property type="entry name" value="GLUCAN ENDO-1,6-BETA-GLUCOSIDASE B"/>
    <property type="match status" value="1"/>
</dbReference>
<proteinExistence type="inferred from homology"/>
<dbReference type="AlphaFoldDB" id="A0A7C4VIW5"/>
<feature type="signal peptide" evidence="5">
    <location>
        <begin position="1"/>
        <end position="20"/>
    </location>
</feature>
<reference evidence="7" key="1">
    <citation type="journal article" date="2020" name="mSystems">
        <title>Genome- and Community-Level Interaction Insights into Carbon Utilization and Element Cycling Functions of Hydrothermarchaeota in Hydrothermal Sediment.</title>
        <authorList>
            <person name="Zhou Z."/>
            <person name="Liu Y."/>
            <person name="Xu W."/>
            <person name="Pan J."/>
            <person name="Luo Z.H."/>
            <person name="Li M."/>
        </authorList>
    </citation>
    <scope>NUCLEOTIDE SEQUENCE [LARGE SCALE GENOMIC DNA]</scope>
    <source>
        <strain evidence="7">HyVt-570</strain>
    </source>
</reference>
<sequence>MRRIVLRLGLVLLATPQAHAEAPLSPRDYQRLLGVGVDVDWAKTPRAMRYYSREQARAFKEIGFDHVRIRVREAATPELLDHLERVVGDALALGLTPVVAYKAERFKEDPSPQNRDRAVAWWRAVAGRFRGYPPELSFDLIIEVTDRLNREPGKLLDLYRRTLAGVRKTNPTRIVFVSPRLRSAPEYLHELDALFERDPYLMAEWHFYASGPSKHNPKKKWTTGTPEEKRRILDKIALACEWQRATGGSTWVGAWMPGNYNKGDDYAVSEQVAFATFTSCALRAAGIPFAVNQANKFYDEAAGRWREAMLPVVEAVVRPRCP</sequence>
<evidence type="ECO:0000313" key="7">
    <source>
        <dbReference type="EMBL" id="HGY08462.1"/>
    </source>
</evidence>
<keyword evidence="1 5" id="KW-0732">Signal</keyword>
<evidence type="ECO:0000256" key="1">
    <source>
        <dbReference type="ARBA" id="ARBA00022729"/>
    </source>
</evidence>
<feature type="chain" id="PRO_5028308726" evidence="5">
    <location>
        <begin position="21"/>
        <end position="322"/>
    </location>
</feature>